<evidence type="ECO:0000259" key="7">
    <source>
        <dbReference type="SMART" id="SM00363"/>
    </source>
</evidence>
<dbReference type="EMBL" id="JAUZEE010000002">
    <property type="protein sequence ID" value="MDP4300131.1"/>
    <property type="molecule type" value="Genomic_DNA"/>
</dbReference>
<evidence type="ECO:0000313" key="9">
    <source>
        <dbReference type="Proteomes" id="UP001235760"/>
    </source>
</evidence>
<dbReference type="CDD" id="cd00165">
    <property type="entry name" value="S4"/>
    <property type="match status" value="1"/>
</dbReference>
<evidence type="ECO:0000256" key="6">
    <source>
        <dbReference type="SAM" id="MobiDB-lite"/>
    </source>
</evidence>
<feature type="compositionally biased region" description="Low complexity" evidence="6">
    <location>
        <begin position="242"/>
        <end position="254"/>
    </location>
</feature>
<dbReference type="CDD" id="cd02556">
    <property type="entry name" value="PseudoU_synth_RluB"/>
    <property type="match status" value="1"/>
</dbReference>
<feature type="compositionally biased region" description="Basic and acidic residues" evidence="6">
    <location>
        <begin position="654"/>
        <end position="677"/>
    </location>
</feature>
<keyword evidence="2 4" id="KW-0694">RNA-binding</keyword>
<dbReference type="Pfam" id="PF01479">
    <property type="entry name" value="S4"/>
    <property type="match status" value="1"/>
</dbReference>
<dbReference type="InterPro" id="IPR042092">
    <property type="entry name" value="PsdUridine_s_RsuA/RluB/E/F_cat"/>
</dbReference>
<evidence type="ECO:0000256" key="1">
    <source>
        <dbReference type="ARBA" id="ARBA00008348"/>
    </source>
</evidence>
<reference evidence="8 9" key="1">
    <citation type="submission" date="2023-08" db="EMBL/GenBank/DDBJ databases">
        <authorList>
            <person name="Roldan D.M."/>
            <person name="Menes R.J."/>
        </authorList>
    </citation>
    <scope>NUCLEOTIDE SEQUENCE [LARGE SCALE GENOMIC DNA]</scope>
    <source>
        <strain evidence="8 9">CCM 2812</strain>
    </source>
</reference>
<organism evidence="8 9">
    <name type="scientific">Leptothrix discophora</name>
    <dbReference type="NCBI Taxonomy" id="89"/>
    <lineage>
        <taxon>Bacteria</taxon>
        <taxon>Pseudomonadati</taxon>
        <taxon>Pseudomonadota</taxon>
        <taxon>Betaproteobacteria</taxon>
        <taxon>Burkholderiales</taxon>
        <taxon>Sphaerotilaceae</taxon>
        <taxon>Leptothrix</taxon>
    </lineage>
</organism>
<evidence type="ECO:0000313" key="8">
    <source>
        <dbReference type="EMBL" id="MDP4300131.1"/>
    </source>
</evidence>
<dbReference type="Gene3D" id="3.10.290.10">
    <property type="entry name" value="RNA-binding S4 domain"/>
    <property type="match status" value="1"/>
</dbReference>
<dbReference type="RefSeq" id="WP_305748679.1">
    <property type="nucleotide sequence ID" value="NZ_JAUZEE010000002.1"/>
</dbReference>
<gene>
    <name evidence="8" type="ORF">Q8X39_05745</name>
</gene>
<sequence>MNDQPDSTDPTPAAAASDSAPAPRRRAPRKTAAAVEAGAPAVVAPAAVAPTEAAAPDSAEAVPAKAPRRRAPARSASPIEQAAAAAAESLAAPAVVDVPAALPAEVPAERPAEGLAEATVAAKPKAPRKRKAADVAEAVEVADAAPVAAPVVEAAAEPAVEAAAPARRPRNRKPAAEPSVEAAAATTAAPVEALAEPVVEAQASTEPAAAEGQSSQGDEAQDRGPRRRDRRNRRDRQRAAADEGASADVAASPVAAAVDDVPPTGEVALPVDAGELFAEVLSGEFDVEPVEEAAAEPTKRVLRPEPEAPKLHKVLAQSGVGSRRDMEQLIQDGQVTVNGEVAHVGMRIAHGDQIKIAGRPVKVRIAPGPARILAYHKPVGEVVTHHDPEGRPTVFRGLPRLPSGKWLSVGRLDINTEGLLLFTSSGELANQLMHPRFGVEREYAVRVLGKLEEGDRAQLLEGVDVDGQRAAFKAIADGGGEGVNHWYRVIIAEGRNREVRKLFDAVGLTVSRLIRIRYGTVVLPRGLKRGVWVELGEYDVRAIRRLAHAPRDGAGQGPREAQGEAPQGQQQPQQPQQPRGQQQQRGPQHGKGQKGQQGQQHGQGGPNGRQAGQGGQGGGQGQGQGQGQGKQRGKHGKPGFGGQGNPGGQGGNFEQRRPDARAEQRPPRAEPSVPRDDPDYDDGPMYIPNPLEQTFDRRFATGSKRISAGFGRPIEEPVGGRGNGPRKGAGGGPREPDPLQTSVGYIGADAYFTKPGGGGGKNRGGGGRRR</sequence>
<feature type="domain" description="RNA-binding S4" evidence="7">
    <location>
        <begin position="309"/>
        <end position="371"/>
    </location>
</feature>
<dbReference type="PANTHER" id="PTHR47683">
    <property type="entry name" value="PSEUDOURIDINE SYNTHASE FAMILY PROTEIN-RELATED"/>
    <property type="match status" value="1"/>
</dbReference>
<feature type="region of interest" description="Disordered" evidence="6">
    <location>
        <begin position="706"/>
        <end position="770"/>
    </location>
</feature>
<feature type="compositionally biased region" description="Gly residues" evidence="6">
    <location>
        <begin position="638"/>
        <end position="651"/>
    </location>
</feature>
<dbReference type="InterPro" id="IPR020103">
    <property type="entry name" value="PsdUridine_synth_cat_dom_sf"/>
</dbReference>
<dbReference type="InterPro" id="IPR006145">
    <property type="entry name" value="PsdUridine_synth_RsuA/RluA"/>
</dbReference>
<evidence type="ECO:0000256" key="3">
    <source>
        <dbReference type="ARBA" id="ARBA00023235"/>
    </source>
</evidence>
<dbReference type="SUPFAM" id="SSF55120">
    <property type="entry name" value="Pseudouridine synthase"/>
    <property type="match status" value="1"/>
</dbReference>
<keyword evidence="9" id="KW-1185">Reference proteome</keyword>
<name>A0ABT9G157_LEPDI</name>
<dbReference type="PROSITE" id="PS01149">
    <property type="entry name" value="PSI_RSU"/>
    <property type="match status" value="1"/>
</dbReference>
<comment type="similarity">
    <text evidence="1 5">Belongs to the pseudouridine synthase RsuA family.</text>
</comment>
<dbReference type="Pfam" id="PF00849">
    <property type="entry name" value="PseudoU_synth_2"/>
    <property type="match status" value="1"/>
</dbReference>
<accession>A0ABT9G157</accession>
<feature type="compositionally biased region" description="Gly residues" evidence="6">
    <location>
        <begin position="601"/>
        <end position="630"/>
    </location>
</feature>
<feature type="compositionally biased region" description="Gly residues" evidence="6">
    <location>
        <begin position="719"/>
        <end position="733"/>
    </location>
</feature>
<feature type="region of interest" description="Disordered" evidence="6">
    <location>
        <begin position="201"/>
        <end position="254"/>
    </location>
</feature>
<feature type="region of interest" description="Disordered" evidence="6">
    <location>
        <begin position="550"/>
        <end position="692"/>
    </location>
</feature>
<comment type="caution">
    <text evidence="8">The sequence shown here is derived from an EMBL/GenBank/DDBJ whole genome shotgun (WGS) entry which is preliminary data.</text>
</comment>
<dbReference type="InterPro" id="IPR036986">
    <property type="entry name" value="S4_RNA-bd_sf"/>
</dbReference>
<dbReference type="PROSITE" id="PS50889">
    <property type="entry name" value="S4"/>
    <property type="match status" value="1"/>
</dbReference>
<feature type="compositionally biased region" description="Gly residues" evidence="6">
    <location>
        <begin position="755"/>
        <end position="770"/>
    </location>
</feature>
<dbReference type="Gene3D" id="3.30.70.1560">
    <property type="entry name" value="Alpha-L RNA-binding motif"/>
    <property type="match status" value="1"/>
</dbReference>
<dbReference type="InterPro" id="IPR050343">
    <property type="entry name" value="RsuA_PseudoU_synthase"/>
</dbReference>
<feature type="compositionally biased region" description="Low complexity" evidence="6">
    <location>
        <begin position="1"/>
        <end position="22"/>
    </location>
</feature>
<feature type="region of interest" description="Disordered" evidence="6">
    <location>
        <begin position="157"/>
        <end position="189"/>
    </location>
</feature>
<dbReference type="NCBIfam" id="TIGR00093">
    <property type="entry name" value="pseudouridine synthase"/>
    <property type="match status" value="1"/>
</dbReference>
<dbReference type="InterPro" id="IPR002942">
    <property type="entry name" value="S4_RNA-bd"/>
</dbReference>
<feature type="compositionally biased region" description="Low complexity" evidence="6">
    <location>
        <begin position="566"/>
        <end position="587"/>
    </location>
</feature>
<feature type="compositionally biased region" description="Low complexity" evidence="6">
    <location>
        <begin position="157"/>
        <end position="166"/>
    </location>
</feature>
<dbReference type="SMART" id="SM00363">
    <property type="entry name" value="S4"/>
    <property type="match status" value="1"/>
</dbReference>
<dbReference type="Proteomes" id="UP001235760">
    <property type="component" value="Unassembled WGS sequence"/>
</dbReference>
<feature type="region of interest" description="Disordered" evidence="6">
    <location>
        <begin position="49"/>
        <end position="80"/>
    </location>
</feature>
<keyword evidence="3 5" id="KW-0413">Isomerase</keyword>
<feature type="compositionally biased region" description="Basic residues" evidence="6">
    <location>
        <begin position="225"/>
        <end position="236"/>
    </location>
</feature>
<dbReference type="InterPro" id="IPR018496">
    <property type="entry name" value="PsdUridine_synth_RsuA/RluB_CS"/>
</dbReference>
<evidence type="ECO:0000256" key="4">
    <source>
        <dbReference type="PROSITE-ProRule" id="PRU00182"/>
    </source>
</evidence>
<dbReference type="PANTHER" id="PTHR47683:SF3">
    <property type="entry name" value="RIBOSOMAL LARGE SUBUNIT PSEUDOURIDINE SYNTHASE B"/>
    <property type="match status" value="1"/>
</dbReference>
<proteinExistence type="inferred from homology"/>
<feature type="compositionally biased region" description="Low complexity" evidence="6">
    <location>
        <begin position="176"/>
        <end position="189"/>
    </location>
</feature>
<evidence type="ECO:0000256" key="5">
    <source>
        <dbReference type="RuleBase" id="RU003887"/>
    </source>
</evidence>
<dbReference type="InterPro" id="IPR020094">
    <property type="entry name" value="TruA/RsuA/RluB/E/F_N"/>
</dbReference>
<feature type="region of interest" description="Disordered" evidence="6">
    <location>
        <begin position="1"/>
        <end position="34"/>
    </location>
</feature>
<dbReference type="Gene3D" id="3.30.70.580">
    <property type="entry name" value="Pseudouridine synthase I, catalytic domain, N-terminal subdomain"/>
    <property type="match status" value="1"/>
</dbReference>
<protein>
    <recommendedName>
        <fullName evidence="5">Pseudouridine synthase</fullName>
        <ecNumber evidence="5">5.4.99.-</ecNumber>
    </recommendedName>
</protein>
<dbReference type="SUPFAM" id="SSF55174">
    <property type="entry name" value="Alpha-L RNA-binding motif"/>
    <property type="match status" value="1"/>
</dbReference>
<dbReference type="InterPro" id="IPR000748">
    <property type="entry name" value="PsdUridine_synth_RsuA/RluB/E/F"/>
</dbReference>
<dbReference type="EC" id="5.4.99.-" evidence="5"/>
<feature type="compositionally biased region" description="Low complexity" evidence="6">
    <location>
        <begin position="49"/>
        <end position="65"/>
    </location>
</feature>
<evidence type="ECO:0000256" key="2">
    <source>
        <dbReference type="ARBA" id="ARBA00022884"/>
    </source>
</evidence>